<dbReference type="Proteomes" id="UP001369736">
    <property type="component" value="Unassembled WGS sequence"/>
</dbReference>
<dbReference type="Gene3D" id="6.10.250.600">
    <property type="match status" value="1"/>
</dbReference>
<dbReference type="InterPro" id="IPR009100">
    <property type="entry name" value="AcylCoA_DH/oxidase_NM_dom_sf"/>
</dbReference>
<dbReference type="InterPro" id="IPR009075">
    <property type="entry name" value="AcylCo_DH/oxidase_C"/>
</dbReference>
<proteinExistence type="inferred from homology"/>
<protein>
    <submittedName>
        <fullName evidence="9">Acyl-CoA dehydrogenase family protein</fullName>
    </submittedName>
</protein>
<gene>
    <name evidence="9" type="ORF">WCD58_11655</name>
</gene>
<dbReference type="Pfam" id="PF00441">
    <property type="entry name" value="Acyl-CoA_dh_1"/>
    <property type="match status" value="1"/>
</dbReference>
<dbReference type="Pfam" id="PF18158">
    <property type="entry name" value="AidB_N"/>
    <property type="match status" value="1"/>
</dbReference>
<dbReference type="Pfam" id="PF02770">
    <property type="entry name" value="Acyl-CoA_dh_M"/>
    <property type="match status" value="1"/>
</dbReference>
<evidence type="ECO:0000259" key="7">
    <source>
        <dbReference type="Pfam" id="PF02770"/>
    </source>
</evidence>
<dbReference type="InterPro" id="IPR036250">
    <property type="entry name" value="AcylCo_DH-like_C"/>
</dbReference>
<dbReference type="InterPro" id="IPR006091">
    <property type="entry name" value="Acyl-CoA_Oxase/DH_mid-dom"/>
</dbReference>
<keyword evidence="5" id="KW-0560">Oxidoreductase</keyword>
<evidence type="ECO:0000313" key="10">
    <source>
        <dbReference type="Proteomes" id="UP001369736"/>
    </source>
</evidence>
<dbReference type="PROSITE" id="PS00072">
    <property type="entry name" value="ACYL_COA_DH_1"/>
    <property type="match status" value="1"/>
</dbReference>
<evidence type="ECO:0000256" key="1">
    <source>
        <dbReference type="ARBA" id="ARBA00001974"/>
    </source>
</evidence>
<evidence type="ECO:0000313" key="9">
    <source>
        <dbReference type="EMBL" id="MEJ2861817.1"/>
    </source>
</evidence>
<dbReference type="InterPro" id="IPR052904">
    <property type="entry name" value="Acyl-CoA_dehydrogenase-like"/>
</dbReference>
<organism evidence="9 10">
    <name type="scientific">Actinomycetospora flava</name>
    <dbReference type="NCBI Taxonomy" id="3129232"/>
    <lineage>
        <taxon>Bacteria</taxon>
        <taxon>Bacillati</taxon>
        <taxon>Actinomycetota</taxon>
        <taxon>Actinomycetes</taxon>
        <taxon>Pseudonocardiales</taxon>
        <taxon>Pseudonocardiaceae</taxon>
        <taxon>Actinomycetospora</taxon>
    </lineage>
</organism>
<keyword evidence="10" id="KW-1185">Reference proteome</keyword>
<evidence type="ECO:0000259" key="6">
    <source>
        <dbReference type="Pfam" id="PF00441"/>
    </source>
</evidence>
<evidence type="ECO:0000256" key="2">
    <source>
        <dbReference type="ARBA" id="ARBA00009347"/>
    </source>
</evidence>
<dbReference type="SUPFAM" id="SSF56645">
    <property type="entry name" value="Acyl-CoA dehydrogenase NM domain-like"/>
    <property type="match status" value="1"/>
</dbReference>
<feature type="domain" description="Adaptive response protein AidB N-terminal" evidence="8">
    <location>
        <begin position="9"/>
        <end position="163"/>
    </location>
</feature>
<evidence type="ECO:0000256" key="4">
    <source>
        <dbReference type="ARBA" id="ARBA00022827"/>
    </source>
</evidence>
<evidence type="ECO:0000256" key="5">
    <source>
        <dbReference type="RuleBase" id="RU362125"/>
    </source>
</evidence>
<dbReference type="InterPro" id="IPR006089">
    <property type="entry name" value="Acyl-CoA_DH_CS"/>
</dbReference>
<dbReference type="PANTHER" id="PTHR42707">
    <property type="entry name" value="ACYL-COA DEHYDROGENASE"/>
    <property type="match status" value="1"/>
</dbReference>
<keyword evidence="3 5" id="KW-0285">Flavoprotein</keyword>
<comment type="cofactor">
    <cofactor evidence="1 5">
        <name>FAD</name>
        <dbReference type="ChEBI" id="CHEBI:57692"/>
    </cofactor>
</comment>
<feature type="domain" description="Acyl-CoA dehydrogenase/oxidase C-terminal" evidence="6">
    <location>
        <begin position="300"/>
        <end position="451"/>
    </location>
</feature>
<dbReference type="EMBL" id="JBBEGM010000003">
    <property type="protein sequence ID" value="MEJ2861817.1"/>
    <property type="molecule type" value="Genomic_DNA"/>
</dbReference>
<dbReference type="InterPro" id="IPR041504">
    <property type="entry name" value="AidB_N"/>
</dbReference>
<dbReference type="PANTHER" id="PTHR42707:SF3">
    <property type="entry name" value="ACYL-COA DEHYDROGENASE AIDB-RELATED"/>
    <property type="match status" value="1"/>
</dbReference>
<dbReference type="PROSITE" id="PS00073">
    <property type="entry name" value="ACYL_COA_DH_2"/>
    <property type="match status" value="1"/>
</dbReference>
<sequence>MPATHEVTNQVPDLVGHDVAADPPLLEALEREGAGWYRDELHEVGRLSGSAVAAEWADAAHRNEPRLRTHDRVGHRIDEVDYDPGYQELTRVAVEHGFAGAPWADERPGAHVARAAGYMTWTQVEAGHGCPITMTYAVLPALRAAPDLLERFGPGLTSRVHDPGLRVPEAKRGLLAGMGMTEKQGGSDVRANTTVARPEGSDGIYRLTGHKWFTSAPMCDLFLVLAQVARTRSVEGSTPIGEPDHRGGGLTCFLVPRVLPDGTRNTFRIQRLKDKLGNRSNASSEPEFDETVAWRVGDEGRGVRTIIEMVACTRLDTALGSTAGMRAAVSRAAHHVRHRAAFGRTLIDQPLMREVLADLACESEGAIALSMRLAGAQDRAGRDEHEAAFRRIGVTLGKYWICKRQTAVVGEALECLGGNGYVEESGMPRLFREAPLNSIWEGSGNVNALDLLRLLAREPATLEAYRAEVLGVDDRVDAGFKDVEAELAAPDERGARRLAERMAVLLTGALLVRNAPGAVADAYVSSRVAGDHGHAFGTLPRGVDVDALLARLPETEA</sequence>
<dbReference type="Gene3D" id="1.20.140.10">
    <property type="entry name" value="Butyryl-CoA Dehydrogenase, subunit A, domain 3"/>
    <property type="match status" value="1"/>
</dbReference>
<feature type="domain" description="Acyl-CoA oxidase/dehydrogenase middle" evidence="7">
    <location>
        <begin position="178"/>
        <end position="290"/>
    </location>
</feature>
<name>A0ABU8M5C7_9PSEU</name>
<dbReference type="Gene3D" id="2.40.110.20">
    <property type="match status" value="1"/>
</dbReference>
<reference evidence="9 10" key="1">
    <citation type="submission" date="2024-03" db="EMBL/GenBank/DDBJ databases">
        <title>Actinomycetospora sp. OC33-EN07, a novel actinomycete isolated from wild orchid (Aerides multiflora).</title>
        <authorList>
            <person name="Suriyachadkun C."/>
        </authorList>
    </citation>
    <scope>NUCLEOTIDE SEQUENCE [LARGE SCALE GENOMIC DNA]</scope>
    <source>
        <strain evidence="9 10">OC33-EN07</strain>
    </source>
</reference>
<evidence type="ECO:0000259" key="8">
    <source>
        <dbReference type="Pfam" id="PF18158"/>
    </source>
</evidence>
<comment type="caution">
    <text evidence="9">The sequence shown here is derived from an EMBL/GenBank/DDBJ whole genome shotgun (WGS) entry which is preliminary data.</text>
</comment>
<evidence type="ECO:0000256" key="3">
    <source>
        <dbReference type="ARBA" id="ARBA00022630"/>
    </source>
</evidence>
<keyword evidence="4 5" id="KW-0274">FAD</keyword>
<dbReference type="SUPFAM" id="SSF47203">
    <property type="entry name" value="Acyl-CoA dehydrogenase C-terminal domain-like"/>
    <property type="match status" value="1"/>
</dbReference>
<accession>A0ABU8M5C7</accession>
<dbReference type="RefSeq" id="WP_337702859.1">
    <property type="nucleotide sequence ID" value="NZ_JBBEGM010000003.1"/>
</dbReference>
<comment type="similarity">
    <text evidence="2 5">Belongs to the acyl-CoA dehydrogenase family.</text>
</comment>